<dbReference type="Proteomes" id="UP000189674">
    <property type="component" value="Chromosome"/>
</dbReference>
<evidence type="ECO:0000313" key="4">
    <source>
        <dbReference type="Proteomes" id="UP000189674"/>
    </source>
</evidence>
<dbReference type="STRING" id="1936003.STSP2_00929"/>
<evidence type="ECO:0000259" key="2">
    <source>
        <dbReference type="Pfam" id="PF07589"/>
    </source>
</evidence>
<feature type="domain" description="Ice-binding protein C-terminal" evidence="2">
    <location>
        <begin position="321"/>
        <end position="343"/>
    </location>
</feature>
<accession>A0A1U9NJM6</accession>
<dbReference type="GO" id="GO:0008237">
    <property type="term" value="F:metallopeptidase activity"/>
    <property type="evidence" value="ECO:0007669"/>
    <property type="project" value="InterPro"/>
</dbReference>
<protein>
    <recommendedName>
        <fullName evidence="2">Ice-binding protein C-terminal domain-containing protein</fullName>
    </recommendedName>
</protein>
<gene>
    <name evidence="3" type="ORF">STSP2_00929</name>
</gene>
<evidence type="ECO:0000256" key="1">
    <source>
        <dbReference type="SAM" id="SignalP"/>
    </source>
</evidence>
<dbReference type="SUPFAM" id="SSF55486">
    <property type="entry name" value="Metalloproteases ('zincins'), catalytic domain"/>
    <property type="match status" value="1"/>
</dbReference>
<dbReference type="RefSeq" id="WP_146660246.1">
    <property type="nucleotide sequence ID" value="NZ_CP019791.1"/>
</dbReference>
<dbReference type="InterPro" id="IPR013424">
    <property type="entry name" value="Ice-binding_C"/>
</dbReference>
<dbReference type="Pfam" id="PF07589">
    <property type="entry name" value="PEP-CTERM"/>
    <property type="match status" value="1"/>
</dbReference>
<keyword evidence="1" id="KW-0732">Signal</keyword>
<dbReference type="InterPro" id="IPR024079">
    <property type="entry name" value="MetalloPept_cat_dom_sf"/>
</dbReference>
<proteinExistence type="predicted"/>
<dbReference type="Gene3D" id="3.40.390.10">
    <property type="entry name" value="Collagenase (Catalytic Domain)"/>
    <property type="match status" value="1"/>
</dbReference>
<keyword evidence="4" id="KW-1185">Reference proteome</keyword>
<dbReference type="PROSITE" id="PS51257">
    <property type="entry name" value="PROKAR_LIPOPROTEIN"/>
    <property type="match status" value="1"/>
</dbReference>
<dbReference type="OrthoDB" id="272249at2"/>
<feature type="chain" id="PRO_5012595028" description="Ice-binding protein C-terminal domain-containing protein" evidence="1">
    <location>
        <begin position="32"/>
        <end position="344"/>
    </location>
</feature>
<feature type="signal peptide" evidence="1">
    <location>
        <begin position="1"/>
        <end position="31"/>
    </location>
</feature>
<dbReference type="KEGG" id="alus:STSP2_00929"/>
<dbReference type="NCBIfam" id="NF038122">
    <property type="entry name" value="metallo_LGF"/>
    <property type="match status" value="1"/>
</dbReference>
<sequence precursor="true">MFTKFKTIKVSQQLSLALLLACALHVSSASASTSTDFAPAYGTGISTDAQTAIDRAVASWSTYLKDPVAVNLNFEFRTLAAGTITETSPGTLYGDYDQIRSMLVNNAGQPYNDREQSLLPNLPTASQFAATVPEGFSVQKSIAITQANYHALGGTGFTGSDGSIVFSNNVTWDFDRTDGITAGSYDFQGVAMHEIGHALGFTTELDYVDRVISDGLTRDTTWPTVMDLFRFNSAALDDPSFDFTTTQRNLTPGGSHAFYLGDDYLDLSTGEHTGDGQQGEHWKNNLSLGLMDPLAPGKMIDISNNDLAVMDLIGWDVEYSAVPEPATLILLSVGALALGRSRRK</sequence>
<name>A0A1U9NJM6_9BACT</name>
<reference evidence="4" key="1">
    <citation type="submission" date="2017-02" db="EMBL/GenBank/DDBJ databases">
        <title>Comparative genomics and description of representatives of a novel lineage of planctomycetes thriving in anoxic sediments.</title>
        <authorList>
            <person name="Spring S."/>
            <person name="Bunk B."/>
            <person name="Sproer C."/>
        </authorList>
    </citation>
    <scope>NUCLEOTIDE SEQUENCE [LARGE SCALE GENOMIC DNA]</scope>
    <source>
        <strain evidence="4">ST-NAGAB-D1</strain>
    </source>
</reference>
<evidence type="ECO:0000313" key="3">
    <source>
        <dbReference type="EMBL" id="AQT67780.1"/>
    </source>
</evidence>
<organism evidence="3 4">
    <name type="scientific">Anaerohalosphaera lusitana</name>
    <dbReference type="NCBI Taxonomy" id="1936003"/>
    <lineage>
        <taxon>Bacteria</taxon>
        <taxon>Pseudomonadati</taxon>
        <taxon>Planctomycetota</taxon>
        <taxon>Phycisphaerae</taxon>
        <taxon>Sedimentisphaerales</taxon>
        <taxon>Anaerohalosphaeraceae</taxon>
        <taxon>Anaerohalosphaera</taxon>
    </lineage>
</organism>
<dbReference type="EMBL" id="CP019791">
    <property type="protein sequence ID" value="AQT67780.1"/>
    <property type="molecule type" value="Genomic_DNA"/>
</dbReference>
<dbReference type="NCBIfam" id="TIGR02595">
    <property type="entry name" value="PEP_CTERM"/>
    <property type="match status" value="1"/>
</dbReference>
<dbReference type="AlphaFoldDB" id="A0A1U9NJM6"/>